<dbReference type="InterPro" id="IPR036388">
    <property type="entry name" value="WH-like_DNA-bd_sf"/>
</dbReference>
<dbReference type="SUPFAM" id="SSF46894">
    <property type="entry name" value="C-terminal effector domain of the bipartite response regulators"/>
    <property type="match status" value="1"/>
</dbReference>
<gene>
    <name evidence="5" type="ORF">FDP22_03540</name>
</gene>
<dbReference type="InterPro" id="IPR005143">
    <property type="entry name" value="TF_LuxR_autoind-bd_dom"/>
</dbReference>
<dbReference type="Gene3D" id="3.30.450.80">
    <property type="entry name" value="Transcription factor LuxR-like, autoinducer-binding domain"/>
    <property type="match status" value="1"/>
</dbReference>
<keyword evidence="1" id="KW-0805">Transcription regulation</keyword>
<evidence type="ECO:0000256" key="2">
    <source>
        <dbReference type="ARBA" id="ARBA00023125"/>
    </source>
</evidence>
<dbReference type="CDD" id="cd06170">
    <property type="entry name" value="LuxR_C_like"/>
    <property type="match status" value="1"/>
</dbReference>
<sequence>MTRKLETVLETLKAIHCPEGLQAFVEDLRGVYDVEHVVYHALNIAGSPYAALTYRNDWVDRYVEEDLARVDPVIQTATRRFHPLDWKRLDWSAPGARAMLADGIANGLGNQGYTLPVRGPRGQFALFTVNAAAGDRTWDQFTADFGQDLLLISHFIHQKVLEIEAVDDKAPGRDLSPRERDTLHFLALGYARAQIAERLGISEHTLRVYVDSARVKLGALNATQAVAVAVSAGIIFP</sequence>
<feature type="domain" description="HTH luxR-type" evidence="4">
    <location>
        <begin position="168"/>
        <end position="233"/>
    </location>
</feature>
<keyword evidence="2" id="KW-0238">DNA-binding</keyword>
<dbReference type="PANTHER" id="PTHR44688:SF16">
    <property type="entry name" value="DNA-BINDING TRANSCRIPTIONAL ACTIVATOR DEVR_DOSR"/>
    <property type="match status" value="1"/>
</dbReference>
<reference evidence="5 6" key="1">
    <citation type="submission" date="2019-06" db="EMBL/GenBank/DDBJ databases">
        <title>Genome sequence of Rhodobacteraceae bacterium D4M1.</title>
        <authorList>
            <person name="Cao J."/>
        </authorList>
    </citation>
    <scope>NUCLEOTIDE SEQUENCE [LARGE SCALE GENOMIC DNA]</scope>
    <source>
        <strain evidence="5 6">D4M1</strain>
    </source>
</reference>
<dbReference type="SMART" id="SM00421">
    <property type="entry name" value="HTH_LUXR"/>
    <property type="match status" value="1"/>
</dbReference>
<dbReference type="Pfam" id="PF00196">
    <property type="entry name" value="GerE"/>
    <property type="match status" value="1"/>
</dbReference>
<accession>A0A5B8FV40</accession>
<dbReference type="InterPro" id="IPR036693">
    <property type="entry name" value="TF_LuxR_autoind-bd_dom_sf"/>
</dbReference>
<dbReference type="SUPFAM" id="SSF75516">
    <property type="entry name" value="Pheromone-binding domain of LuxR-like quorum-sensing transcription factors"/>
    <property type="match status" value="1"/>
</dbReference>
<dbReference type="Proteomes" id="UP000305888">
    <property type="component" value="Chromosome"/>
</dbReference>
<keyword evidence="3" id="KW-0804">Transcription</keyword>
<proteinExistence type="predicted"/>
<evidence type="ECO:0000256" key="1">
    <source>
        <dbReference type="ARBA" id="ARBA00023015"/>
    </source>
</evidence>
<dbReference type="KEGG" id="ppru:FDP22_03540"/>
<evidence type="ECO:0000313" key="5">
    <source>
        <dbReference type="EMBL" id="QDL90940.1"/>
    </source>
</evidence>
<dbReference type="AlphaFoldDB" id="A0A5B8FV40"/>
<dbReference type="GO" id="GO:0003677">
    <property type="term" value="F:DNA binding"/>
    <property type="evidence" value="ECO:0007669"/>
    <property type="project" value="UniProtKB-KW"/>
</dbReference>
<evidence type="ECO:0000256" key="3">
    <source>
        <dbReference type="ARBA" id="ARBA00023163"/>
    </source>
</evidence>
<dbReference type="RefSeq" id="WP_138577457.1">
    <property type="nucleotide sequence ID" value="NZ_CP040818.1"/>
</dbReference>
<evidence type="ECO:0000259" key="4">
    <source>
        <dbReference type="PROSITE" id="PS50043"/>
    </source>
</evidence>
<dbReference type="InterPro" id="IPR016032">
    <property type="entry name" value="Sig_transdc_resp-reg_C-effctor"/>
</dbReference>
<dbReference type="GO" id="GO:0006355">
    <property type="term" value="P:regulation of DNA-templated transcription"/>
    <property type="evidence" value="ECO:0007669"/>
    <property type="project" value="InterPro"/>
</dbReference>
<dbReference type="PROSITE" id="PS50043">
    <property type="entry name" value="HTH_LUXR_2"/>
    <property type="match status" value="1"/>
</dbReference>
<dbReference type="OrthoDB" id="9803630at2"/>
<dbReference type="Pfam" id="PF03472">
    <property type="entry name" value="Autoind_bind"/>
    <property type="match status" value="1"/>
</dbReference>
<name>A0A5B8FV40_9RHOB</name>
<dbReference type="PRINTS" id="PR00038">
    <property type="entry name" value="HTHLUXR"/>
</dbReference>
<dbReference type="InterPro" id="IPR000792">
    <property type="entry name" value="Tscrpt_reg_LuxR_C"/>
</dbReference>
<protein>
    <submittedName>
        <fullName evidence="5">LuxR family transcriptional regulator</fullName>
    </submittedName>
</protein>
<organism evidence="5 6">
    <name type="scientific">Paroceanicella profunda</name>
    <dbReference type="NCBI Taxonomy" id="2579971"/>
    <lineage>
        <taxon>Bacteria</taxon>
        <taxon>Pseudomonadati</taxon>
        <taxon>Pseudomonadota</taxon>
        <taxon>Alphaproteobacteria</taxon>
        <taxon>Rhodobacterales</taxon>
        <taxon>Paracoccaceae</taxon>
        <taxon>Paroceanicella</taxon>
    </lineage>
</organism>
<dbReference type="Gene3D" id="1.10.10.10">
    <property type="entry name" value="Winged helix-like DNA-binding domain superfamily/Winged helix DNA-binding domain"/>
    <property type="match status" value="1"/>
</dbReference>
<dbReference type="PANTHER" id="PTHR44688">
    <property type="entry name" value="DNA-BINDING TRANSCRIPTIONAL ACTIVATOR DEVR_DOSR"/>
    <property type="match status" value="1"/>
</dbReference>
<dbReference type="EMBL" id="CP040818">
    <property type="protein sequence ID" value="QDL90940.1"/>
    <property type="molecule type" value="Genomic_DNA"/>
</dbReference>
<keyword evidence="6" id="KW-1185">Reference proteome</keyword>
<evidence type="ECO:0000313" key="6">
    <source>
        <dbReference type="Proteomes" id="UP000305888"/>
    </source>
</evidence>